<keyword evidence="3" id="KW-0238">DNA-binding</keyword>
<feature type="domain" description="Zn(2)-C6 fungal-type" evidence="7">
    <location>
        <begin position="128"/>
        <end position="166"/>
    </location>
</feature>
<evidence type="ECO:0000256" key="1">
    <source>
        <dbReference type="ARBA" id="ARBA00004123"/>
    </source>
</evidence>
<keyword evidence="5" id="KW-0539">Nucleus</keyword>
<dbReference type="GO" id="GO:0000976">
    <property type="term" value="F:transcription cis-regulatory region binding"/>
    <property type="evidence" value="ECO:0007669"/>
    <property type="project" value="TreeGrafter"/>
</dbReference>
<evidence type="ECO:0000256" key="5">
    <source>
        <dbReference type="ARBA" id="ARBA00023242"/>
    </source>
</evidence>
<organism evidence="8 9">
    <name type="scientific">Rhizoctonia solani</name>
    <dbReference type="NCBI Taxonomy" id="456999"/>
    <lineage>
        <taxon>Eukaryota</taxon>
        <taxon>Fungi</taxon>
        <taxon>Dikarya</taxon>
        <taxon>Basidiomycota</taxon>
        <taxon>Agaricomycotina</taxon>
        <taxon>Agaricomycetes</taxon>
        <taxon>Cantharellales</taxon>
        <taxon>Ceratobasidiaceae</taxon>
        <taxon>Rhizoctonia</taxon>
    </lineage>
</organism>
<dbReference type="PANTHER" id="PTHR31845">
    <property type="entry name" value="FINGER DOMAIN PROTEIN, PUTATIVE-RELATED"/>
    <property type="match status" value="1"/>
</dbReference>
<comment type="subcellular location">
    <subcellularLocation>
        <location evidence="1">Nucleus</location>
    </subcellularLocation>
</comment>
<dbReference type="SMART" id="SM00066">
    <property type="entry name" value="GAL4"/>
    <property type="match status" value="1"/>
</dbReference>
<evidence type="ECO:0000259" key="7">
    <source>
        <dbReference type="PROSITE" id="PS50048"/>
    </source>
</evidence>
<evidence type="ECO:0000256" key="2">
    <source>
        <dbReference type="ARBA" id="ARBA00023015"/>
    </source>
</evidence>
<dbReference type="PROSITE" id="PS50048">
    <property type="entry name" value="ZN2_CY6_FUNGAL_2"/>
    <property type="match status" value="1"/>
</dbReference>
<gene>
    <name evidence="8" type="ORF">RSOLAG22IIIB_03944</name>
</gene>
<dbReference type="GO" id="GO:0000981">
    <property type="term" value="F:DNA-binding transcription factor activity, RNA polymerase II-specific"/>
    <property type="evidence" value="ECO:0007669"/>
    <property type="project" value="InterPro"/>
</dbReference>
<evidence type="ECO:0000256" key="3">
    <source>
        <dbReference type="ARBA" id="ARBA00023125"/>
    </source>
</evidence>
<evidence type="ECO:0000256" key="4">
    <source>
        <dbReference type="ARBA" id="ARBA00023163"/>
    </source>
</evidence>
<proteinExistence type="predicted"/>
<dbReference type="SUPFAM" id="SSF57701">
    <property type="entry name" value="Zn2/Cys6 DNA-binding domain"/>
    <property type="match status" value="1"/>
</dbReference>
<dbReference type="Gene3D" id="4.10.240.10">
    <property type="entry name" value="Zn(2)-C6 fungal-type DNA-binding domain"/>
    <property type="match status" value="1"/>
</dbReference>
<evidence type="ECO:0000256" key="6">
    <source>
        <dbReference type="SAM" id="MobiDB-lite"/>
    </source>
</evidence>
<name>A0A0K6FTU4_9AGAM</name>
<dbReference type="GO" id="GO:0005634">
    <property type="term" value="C:nucleus"/>
    <property type="evidence" value="ECO:0007669"/>
    <property type="project" value="UniProtKB-SubCell"/>
</dbReference>
<keyword evidence="9" id="KW-1185">Reference proteome</keyword>
<dbReference type="InterPro" id="IPR001138">
    <property type="entry name" value="Zn2Cys6_DnaBD"/>
</dbReference>
<reference evidence="8 9" key="1">
    <citation type="submission" date="2015-07" db="EMBL/GenBank/DDBJ databases">
        <authorList>
            <person name="Noorani M."/>
        </authorList>
    </citation>
    <scope>NUCLEOTIDE SEQUENCE [LARGE SCALE GENOMIC DNA]</scope>
    <source>
        <strain evidence="8">BBA 69670</strain>
    </source>
</reference>
<dbReference type="Pfam" id="PF00172">
    <property type="entry name" value="Zn_clus"/>
    <property type="match status" value="1"/>
</dbReference>
<dbReference type="PANTHER" id="PTHR31845:SF17">
    <property type="entry name" value="ZN(II)2CYS6 TRANSCRIPTION FACTOR (EUROFUNG)"/>
    <property type="match status" value="1"/>
</dbReference>
<dbReference type="CDD" id="cd00067">
    <property type="entry name" value="GAL4"/>
    <property type="match status" value="1"/>
</dbReference>
<protein>
    <recommendedName>
        <fullName evidence="7">Zn(2)-C6 fungal-type domain-containing protein</fullName>
    </recommendedName>
</protein>
<feature type="compositionally biased region" description="Basic and acidic residues" evidence="6">
    <location>
        <begin position="202"/>
        <end position="216"/>
    </location>
</feature>
<dbReference type="InterPro" id="IPR051089">
    <property type="entry name" value="prtT"/>
</dbReference>
<keyword evidence="2" id="KW-0805">Transcription regulation</keyword>
<evidence type="ECO:0000313" key="8">
    <source>
        <dbReference type="EMBL" id="CUA69419.1"/>
    </source>
</evidence>
<dbReference type="AlphaFoldDB" id="A0A0K6FTU4"/>
<dbReference type="GO" id="GO:0008270">
    <property type="term" value="F:zinc ion binding"/>
    <property type="evidence" value="ECO:0007669"/>
    <property type="project" value="InterPro"/>
</dbReference>
<dbReference type="EMBL" id="CYGV01000779">
    <property type="protein sequence ID" value="CUA69419.1"/>
    <property type="molecule type" value="Genomic_DNA"/>
</dbReference>
<feature type="region of interest" description="Disordered" evidence="6">
    <location>
        <begin position="60"/>
        <end position="125"/>
    </location>
</feature>
<keyword evidence="4" id="KW-0804">Transcription</keyword>
<feature type="compositionally biased region" description="Basic and acidic residues" evidence="6">
    <location>
        <begin position="114"/>
        <end position="123"/>
    </location>
</feature>
<feature type="compositionally biased region" description="Acidic residues" evidence="6">
    <location>
        <begin position="79"/>
        <end position="89"/>
    </location>
</feature>
<evidence type="ECO:0000313" key="9">
    <source>
        <dbReference type="Proteomes" id="UP000044841"/>
    </source>
</evidence>
<dbReference type="InterPro" id="IPR036864">
    <property type="entry name" value="Zn2-C6_fun-type_DNA-bd_sf"/>
</dbReference>
<feature type="region of interest" description="Disordered" evidence="6">
    <location>
        <begin position="202"/>
        <end position="228"/>
    </location>
</feature>
<dbReference type="Proteomes" id="UP000044841">
    <property type="component" value="Unassembled WGS sequence"/>
</dbReference>
<sequence>MTENEEYHYHYQNQLHFATQSQTQPPYAQAPQQWTLHGYDVSGGVQETTFDEHEPGAAVFEESEQLTESPVTEAGYPGEESEPDPEEVEPSIAGKRTRQIGTLGPERPKKRRKSADGEREPARRSSRACLGCRKFKVRCMPGPTQLPPGDESPCARCAQNGHICRFQESKRGKYPTKKFAQLRQLHAHLEETLRVLTELTDEQARARSRSEHRSRSEPIAGPSSLRFY</sequence>
<accession>A0A0K6FTU4</accession>